<accession>A0A6J7VT40</accession>
<protein>
    <submittedName>
        <fullName evidence="1">Uncharacterized protein</fullName>
    </submittedName>
</protein>
<reference evidence="1" key="1">
    <citation type="submission" date="2020-05" db="EMBL/GenBank/DDBJ databases">
        <authorList>
            <person name="Chiriac C."/>
            <person name="Salcher M."/>
            <person name="Ghai R."/>
            <person name="Kavagutti S V."/>
        </authorList>
    </citation>
    <scope>NUCLEOTIDE SEQUENCE</scope>
</reference>
<dbReference type="EMBL" id="LR798190">
    <property type="protein sequence ID" value="CAB5079697.1"/>
    <property type="molecule type" value="Genomic_DNA"/>
</dbReference>
<organism evidence="1">
    <name type="scientific">uncultured Caudovirales phage</name>
    <dbReference type="NCBI Taxonomy" id="2100421"/>
    <lineage>
        <taxon>Viruses</taxon>
        <taxon>Duplodnaviria</taxon>
        <taxon>Heunggongvirae</taxon>
        <taxon>Uroviricota</taxon>
        <taxon>Caudoviricetes</taxon>
        <taxon>Peduoviridae</taxon>
        <taxon>Maltschvirus</taxon>
        <taxon>Maltschvirus maltsch</taxon>
    </lineage>
</organism>
<proteinExistence type="predicted"/>
<sequence>MSHHCRQCDGHVMPDDDGGYCSHTCHAEGLIAEADVDAIVRLLRIEVAAQSVDNSRGSAKHGDDIGTDLLAELRLALE</sequence>
<gene>
    <name evidence="1" type="ORF">UFOVP141_17</name>
</gene>
<evidence type="ECO:0000313" key="1">
    <source>
        <dbReference type="EMBL" id="CAB5079697.1"/>
    </source>
</evidence>
<name>A0A6J7VT40_9CAUD</name>